<evidence type="ECO:0000256" key="3">
    <source>
        <dbReference type="ARBA" id="ARBA00022679"/>
    </source>
</evidence>
<evidence type="ECO:0000256" key="1">
    <source>
        <dbReference type="ARBA" id="ARBA00004651"/>
    </source>
</evidence>
<feature type="transmembrane region" description="Helical" evidence="8">
    <location>
        <begin position="107"/>
        <end position="127"/>
    </location>
</feature>
<dbReference type="GO" id="GO:0009103">
    <property type="term" value="P:lipopolysaccharide biosynthetic process"/>
    <property type="evidence" value="ECO:0007669"/>
    <property type="project" value="TreeGrafter"/>
</dbReference>
<dbReference type="GO" id="GO:0071555">
    <property type="term" value="P:cell wall organization"/>
    <property type="evidence" value="ECO:0007669"/>
    <property type="project" value="TreeGrafter"/>
</dbReference>
<evidence type="ECO:0000256" key="2">
    <source>
        <dbReference type="ARBA" id="ARBA00022475"/>
    </source>
</evidence>
<dbReference type="AlphaFoldDB" id="A0A0G0PKU6"/>
<evidence type="ECO:0000313" key="9">
    <source>
        <dbReference type="EMBL" id="KKR28819.1"/>
    </source>
</evidence>
<keyword evidence="6 8" id="KW-0472">Membrane</keyword>
<feature type="binding site" evidence="7">
    <location>
        <position position="173"/>
    </location>
    <ligand>
        <name>Mg(2+)</name>
        <dbReference type="ChEBI" id="CHEBI:18420"/>
    </ligand>
</feature>
<evidence type="ECO:0000256" key="4">
    <source>
        <dbReference type="ARBA" id="ARBA00022692"/>
    </source>
</evidence>
<evidence type="ECO:0000256" key="6">
    <source>
        <dbReference type="ARBA" id="ARBA00023136"/>
    </source>
</evidence>
<comment type="caution">
    <text evidence="9">The sequence shown here is derived from an EMBL/GenBank/DDBJ whole genome shotgun (WGS) entry which is preliminary data.</text>
</comment>
<feature type="transmembrane region" description="Helical" evidence="8">
    <location>
        <begin position="52"/>
        <end position="72"/>
    </location>
</feature>
<feature type="transmembrane region" description="Helical" evidence="8">
    <location>
        <begin position="208"/>
        <end position="227"/>
    </location>
</feature>
<evidence type="ECO:0000256" key="5">
    <source>
        <dbReference type="ARBA" id="ARBA00022989"/>
    </source>
</evidence>
<keyword evidence="5 8" id="KW-1133">Transmembrane helix</keyword>
<dbReference type="GO" id="GO:0046872">
    <property type="term" value="F:metal ion binding"/>
    <property type="evidence" value="ECO:0007669"/>
    <property type="project" value="UniProtKB-KW"/>
</dbReference>
<feature type="transmembrane region" description="Helical" evidence="8">
    <location>
        <begin position="78"/>
        <end position="95"/>
    </location>
</feature>
<dbReference type="GO" id="GO:0016780">
    <property type="term" value="F:phosphotransferase activity, for other substituted phosphate groups"/>
    <property type="evidence" value="ECO:0007669"/>
    <property type="project" value="InterPro"/>
</dbReference>
<feature type="transmembrane region" description="Helical" evidence="8">
    <location>
        <begin position="234"/>
        <end position="254"/>
    </location>
</feature>
<dbReference type="Proteomes" id="UP000034793">
    <property type="component" value="Unassembled WGS sequence"/>
</dbReference>
<feature type="transmembrane region" description="Helical" evidence="8">
    <location>
        <begin position="260"/>
        <end position="278"/>
    </location>
</feature>
<accession>A0A0G0PKU6</accession>
<keyword evidence="7" id="KW-0460">Magnesium</keyword>
<protein>
    <submittedName>
        <fullName evidence="9">Undecaprenyl-phosphate N-acetylglucosaminyl 1-phosphate transferase</fullName>
    </submittedName>
</protein>
<comment type="cofactor">
    <cofactor evidence="7">
        <name>Mg(2+)</name>
        <dbReference type="ChEBI" id="CHEBI:18420"/>
    </cofactor>
</comment>
<keyword evidence="7" id="KW-0479">Metal-binding</keyword>
<gene>
    <name evidence="9" type="ORF">UT61_C0041G0006</name>
</gene>
<comment type="subcellular location">
    <subcellularLocation>
        <location evidence="1">Cell membrane</location>
        <topology evidence="1">Multi-pass membrane protein</topology>
    </subcellularLocation>
</comment>
<keyword evidence="3 9" id="KW-0808">Transferase</keyword>
<dbReference type="CDD" id="cd06853">
    <property type="entry name" value="GT_WecA_like"/>
    <property type="match status" value="1"/>
</dbReference>
<dbReference type="PANTHER" id="PTHR22926">
    <property type="entry name" value="PHOSPHO-N-ACETYLMURAMOYL-PENTAPEPTIDE-TRANSFERASE"/>
    <property type="match status" value="1"/>
</dbReference>
<feature type="transmembrane region" description="Helical" evidence="8">
    <location>
        <begin position="6"/>
        <end position="31"/>
    </location>
</feature>
<keyword evidence="4 8" id="KW-0812">Transmembrane</keyword>
<dbReference type="GO" id="GO:0005886">
    <property type="term" value="C:plasma membrane"/>
    <property type="evidence" value="ECO:0007669"/>
    <property type="project" value="UniProtKB-SubCell"/>
</dbReference>
<dbReference type="InterPro" id="IPR000715">
    <property type="entry name" value="Glycosyl_transferase_4"/>
</dbReference>
<reference evidence="9 10" key="1">
    <citation type="journal article" date="2015" name="Nature">
        <title>rRNA introns, odd ribosomes, and small enigmatic genomes across a large radiation of phyla.</title>
        <authorList>
            <person name="Brown C.T."/>
            <person name="Hug L.A."/>
            <person name="Thomas B.C."/>
            <person name="Sharon I."/>
            <person name="Castelle C.J."/>
            <person name="Singh A."/>
            <person name="Wilkins M.J."/>
            <person name="Williams K.H."/>
            <person name="Banfield J.F."/>
        </authorList>
    </citation>
    <scope>NUCLEOTIDE SEQUENCE [LARGE SCALE GENOMIC DNA]</scope>
</reference>
<dbReference type="PANTHER" id="PTHR22926:SF3">
    <property type="entry name" value="UNDECAPRENYL-PHOSPHATE ALPHA-N-ACETYLGLUCOSAMINYL 1-PHOSPHATE TRANSFERASE"/>
    <property type="match status" value="1"/>
</dbReference>
<evidence type="ECO:0000313" key="10">
    <source>
        <dbReference type="Proteomes" id="UP000034793"/>
    </source>
</evidence>
<evidence type="ECO:0000256" key="7">
    <source>
        <dbReference type="PIRSR" id="PIRSR600715-1"/>
    </source>
</evidence>
<feature type="transmembrane region" description="Helical" evidence="8">
    <location>
        <begin position="333"/>
        <end position="351"/>
    </location>
</feature>
<organism evidence="9 10">
    <name type="scientific">Candidatus Woesebacteria bacterium GW2011_GWA1_39_8</name>
    <dbReference type="NCBI Taxonomy" id="1618552"/>
    <lineage>
        <taxon>Bacteria</taxon>
        <taxon>Candidatus Woeseibacteriota</taxon>
    </lineage>
</organism>
<sequence length="356" mass="38819">MSILTTLVIIPAFVSACITYFVTPLVIRLAGRLGIIDDPKKHTHPKVIHTYPVPRGGGIPLFTGIFIASIVFLPIDKHLIGILIGAFILIVLGIIDDKLDINPYKRLLIQFIAAGIPIAFGIGISFLTNPFNGIIDLSYPRITFEFLGEQRNIWILSDIFALFWLVTLMNFVNIGASGLDGQLSGTTAIAAGSIALLSLRFSADITQWPVTVLAAITMGAYIGFLRWHMYPQKIMPGFGGSTLAGFMLGTLSILSTTKVGTLMVVLAVPLIDTGFTVVRRTLTGKSPFWGDRGHLHHKLLDAGWSKQKVAFFYWGVTASLGILALNLNASFKFYTMIGVSVLIGGLLLWLTKKFKP</sequence>
<dbReference type="EMBL" id="LBXL01000041">
    <property type="protein sequence ID" value="KKR28819.1"/>
    <property type="molecule type" value="Genomic_DNA"/>
</dbReference>
<dbReference type="Pfam" id="PF00953">
    <property type="entry name" value="Glycos_transf_4"/>
    <property type="match status" value="1"/>
</dbReference>
<proteinExistence type="predicted"/>
<dbReference type="GO" id="GO:0044038">
    <property type="term" value="P:cell wall macromolecule biosynthetic process"/>
    <property type="evidence" value="ECO:0007669"/>
    <property type="project" value="TreeGrafter"/>
</dbReference>
<keyword evidence="2" id="KW-1003">Cell membrane</keyword>
<evidence type="ECO:0000256" key="8">
    <source>
        <dbReference type="SAM" id="Phobius"/>
    </source>
</evidence>
<feature type="transmembrane region" description="Helical" evidence="8">
    <location>
        <begin position="153"/>
        <end position="171"/>
    </location>
</feature>
<feature type="transmembrane region" description="Helical" evidence="8">
    <location>
        <begin position="309"/>
        <end position="327"/>
    </location>
</feature>
<name>A0A0G0PKU6_9BACT</name>